<dbReference type="PATRIC" id="fig|1224164.3.peg.187"/>
<dbReference type="STRING" id="1224164.B843_00935"/>
<protein>
    <submittedName>
        <fullName evidence="1">Uncharacterized protein</fullName>
    </submittedName>
</protein>
<evidence type="ECO:0000313" key="2">
    <source>
        <dbReference type="Proteomes" id="UP000019222"/>
    </source>
</evidence>
<dbReference type="AlphaFoldDB" id="W5Y505"/>
<name>W5Y505_9CORY</name>
<dbReference type="EMBL" id="CP004353">
    <property type="protein sequence ID" value="AHI21583.1"/>
    <property type="molecule type" value="Genomic_DNA"/>
</dbReference>
<dbReference type="RefSeq" id="WP_025251654.1">
    <property type="nucleotide sequence ID" value="NZ_CP004353.1"/>
</dbReference>
<dbReference type="KEGG" id="cvt:B843_00935"/>
<dbReference type="Proteomes" id="UP000019222">
    <property type="component" value="Chromosome"/>
</dbReference>
<keyword evidence="2" id="KW-1185">Reference proteome</keyword>
<evidence type="ECO:0000313" key="1">
    <source>
        <dbReference type="EMBL" id="AHI21583.1"/>
    </source>
</evidence>
<accession>W5Y505</accession>
<proteinExistence type="predicted"/>
<reference evidence="1 2" key="1">
    <citation type="submission" date="2013-02" db="EMBL/GenBank/DDBJ databases">
        <title>The complete genome sequence of Corynebacterium vitaeruminis DSM 20294.</title>
        <authorList>
            <person name="Ruckert C."/>
            <person name="Albersmeier A."/>
            <person name="Kalinowski J."/>
        </authorList>
    </citation>
    <scope>NUCLEOTIDE SEQUENCE [LARGE SCALE GENOMIC DNA]</scope>
    <source>
        <strain evidence="2">ATCC 10234</strain>
    </source>
</reference>
<sequence>MDSPDPAGNWEIIGGVAHRIPPHVAEAVIHEGGLLFKQHPMDCATKGVPCPDHLREKLGLKPRGERGA</sequence>
<gene>
    <name evidence="1" type="ORF">B843_00935</name>
</gene>
<dbReference type="HOGENOM" id="CLU_2786868_0_0_11"/>
<organism evidence="1 2">
    <name type="scientific">Corynebacterium vitaeruminis DSM 20294</name>
    <dbReference type="NCBI Taxonomy" id="1224164"/>
    <lineage>
        <taxon>Bacteria</taxon>
        <taxon>Bacillati</taxon>
        <taxon>Actinomycetota</taxon>
        <taxon>Actinomycetes</taxon>
        <taxon>Mycobacteriales</taxon>
        <taxon>Corynebacteriaceae</taxon>
        <taxon>Corynebacterium</taxon>
    </lineage>
</organism>